<evidence type="ECO:0000313" key="11">
    <source>
        <dbReference type="EMBL" id="KAK1437209.1"/>
    </source>
</evidence>
<dbReference type="SUPFAM" id="SSF51126">
    <property type="entry name" value="Pectin lyase-like"/>
    <property type="match status" value="1"/>
</dbReference>
<evidence type="ECO:0000256" key="3">
    <source>
        <dbReference type="ARBA" id="ARBA00022512"/>
    </source>
</evidence>
<organism evidence="11 12">
    <name type="scientific">Tagetes erecta</name>
    <name type="common">African marigold</name>
    <dbReference type="NCBI Taxonomy" id="13708"/>
    <lineage>
        <taxon>Eukaryota</taxon>
        <taxon>Viridiplantae</taxon>
        <taxon>Streptophyta</taxon>
        <taxon>Embryophyta</taxon>
        <taxon>Tracheophyta</taxon>
        <taxon>Spermatophyta</taxon>
        <taxon>Magnoliopsida</taxon>
        <taxon>eudicotyledons</taxon>
        <taxon>Gunneridae</taxon>
        <taxon>Pentapetalae</taxon>
        <taxon>asterids</taxon>
        <taxon>campanulids</taxon>
        <taxon>Asterales</taxon>
        <taxon>Asteraceae</taxon>
        <taxon>Asteroideae</taxon>
        <taxon>Heliantheae alliance</taxon>
        <taxon>Tageteae</taxon>
        <taxon>Tagetes</taxon>
    </lineage>
</organism>
<accession>A0AAD8P9A5</accession>
<evidence type="ECO:0000256" key="9">
    <source>
        <dbReference type="RuleBase" id="RU361169"/>
    </source>
</evidence>
<keyword evidence="7" id="KW-0961">Cell wall biogenesis/degradation</keyword>
<dbReference type="GO" id="GO:0071555">
    <property type="term" value="P:cell wall organization"/>
    <property type="evidence" value="ECO:0007669"/>
    <property type="project" value="UniProtKB-KW"/>
</dbReference>
<gene>
    <name evidence="11" type="ORF">QVD17_02997</name>
</gene>
<dbReference type="Gene3D" id="2.160.20.10">
    <property type="entry name" value="Single-stranded right-handed beta-helix, Pectin lyase-like"/>
    <property type="match status" value="1"/>
</dbReference>
<comment type="subcellular location">
    <subcellularLocation>
        <location evidence="1">Secreted</location>
        <location evidence="1">Cell wall</location>
    </subcellularLocation>
</comment>
<dbReference type="InterPro" id="IPR012334">
    <property type="entry name" value="Pectin_lyas_fold"/>
</dbReference>
<dbReference type="GO" id="GO:0004650">
    <property type="term" value="F:polygalacturonase activity"/>
    <property type="evidence" value="ECO:0007669"/>
    <property type="project" value="InterPro"/>
</dbReference>
<feature type="signal peptide" evidence="10">
    <location>
        <begin position="1"/>
        <end position="24"/>
    </location>
</feature>
<evidence type="ECO:0000256" key="6">
    <source>
        <dbReference type="ARBA" id="ARBA00023295"/>
    </source>
</evidence>
<keyword evidence="10" id="KW-0732">Signal</keyword>
<dbReference type="InterPro" id="IPR011050">
    <property type="entry name" value="Pectin_lyase_fold/virulence"/>
</dbReference>
<reference evidence="11" key="1">
    <citation type="journal article" date="2023" name="bioRxiv">
        <title>Improved chromosome-level genome assembly for marigold (Tagetes erecta).</title>
        <authorList>
            <person name="Jiang F."/>
            <person name="Yuan L."/>
            <person name="Wang S."/>
            <person name="Wang H."/>
            <person name="Xu D."/>
            <person name="Wang A."/>
            <person name="Fan W."/>
        </authorList>
    </citation>
    <scope>NUCLEOTIDE SEQUENCE</scope>
    <source>
        <strain evidence="11">WSJ</strain>
        <tissue evidence="11">Leaf</tissue>
    </source>
</reference>
<sequence length="436" mass="48965">MTYFPISIPFVAYCLCLCVCYTQARLHHHLHHNHLDHENKHMHLLLSPSYPPYKCNGDGIFDVREFGAIGDGIEDDTNAFKEAWDCACQSQSQSQSQTNSPILLVPHGYSFIIQFTMFTGPCQSPIIIQVDGTLMAPDGPKSWSKNNIHRWLVFYRIDHLTIKGKGLIDGRGQQWWNLPCQPHKAMRFLMCTNLTLQEFKIKDSPHFNLRFDRCISVHIESIFIVAPASSPNTDGIHIENTKDVQIYNSIISNGDDCVSIGTGCYDVEVKNITCLHGHGISIGSLGIHNSHALVSNITVSDSTIKHTKNGVRIKTWQGGYGAVNQVTYNNILMENVRNPIIIDQFYCPTKQCSNQTSAVEIYDVKYNNIKGTYNVRSPPVHIGCSNQTPCRNIILSKVELFPVKGQPALDAFCWNAFTETETITVPPIHCSLDKTL</sequence>
<evidence type="ECO:0000256" key="8">
    <source>
        <dbReference type="PROSITE-ProRule" id="PRU10052"/>
    </source>
</evidence>
<comment type="caution">
    <text evidence="11">The sequence shown here is derived from an EMBL/GenBank/DDBJ whole genome shotgun (WGS) entry which is preliminary data.</text>
</comment>
<evidence type="ECO:0000256" key="4">
    <source>
        <dbReference type="ARBA" id="ARBA00022525"/>
    </source>
</evidence>
<dbReference type="PROSITE" id="PS00502">
    <property type="entry name" value="POLYGALACTURONASE"/>
    <property type="match status" value="1"/>
</dbReference>
<feature type="chain" id="PRO_5042028133" description="Polygalacturonase" evidence="10">
    <location>
        <begin position="25"/>
        <end position="436"/>
    </location>
</feature>
<evidence type="ECO:0000256" key="7">
    <source>
        <dbReference type="ARBA" id="ARBA00023316"/>
    </source>
</evidence>
<keyword evidence="3" id="KW-0134">Cell wall</keyword>
<dbReference type="FunFam" id="2.160.20.10:FF:000012">
    <property type="entry name" value="Polygalacturonase At1g48100 family"/>
    <property type="match status" value="1"/>
</dbReference>
<evidence type="ECO:0000256" key="5">
    <source>
        <dbReference type="ARBA" id="ARBA00022801"/>
    </source>
</evidence>
<proteinExistence type="inferred from homology"/>
<evidence type="ECO:0008006" key="13">
    <source>
        <dbReference type="Google" id="ProtNLM"/>
    </source>
</evidence>
<dbReference type="Proteomes" id="UP001229421">
    <property type="component" value="Unassembled WGS sequence"/>
</dbReference>
<dbReference type="InterPro" id="IPR000743">
    <property type="entry name" value="Glyco_hydro_28"/>
</dbReference>
<dbReference type="Pfam" id="PF00295">
    <property type="entry name" value="Glyco_hydro_28"/>
    <property type="match status" value="1"/>
</dbReference>
<evidence type="ECO:0000256" key="2">
    <source>
        <dbReference type="ARBA" id="ARBA00008834"/>
    </source>
</evidence>
<dbReference type="PANTHER" id="PTHR31375">
    <property type="match status" value="1"/>
</dbReference>
<evidence type="ECO:0000256" key="1">
    <source>
        <dbReference type="ARBA" id="ARBA00004191"/>
    </source>
</evidence>
<dbReference type="InterPro" id="IPR006626">
    <property type="entry name" value="PbH1"/>
</dbReference>
<name>A0AAD8P9A5_TARER</name>
<dbReference type="EMBL" id="JAUHHV010000001">
    <property type="protein sequence ID" value="KAK1437209.1"/>
    <property type="molecule type" value="Genomic_DNA"/>
</dbReference>
<feature type="active site" evidence="8">
    <location>
        <position position="278"/>
    </location>
</feature>
<dbReference type="SMART" id="SM00710">
    <property type="entry name" value="PbH1"/>
    <property type="match status" value="4"/>
</dbReference>
<keyword evidence="6 9" id="KW-0326">Glycosidase</keyword>
<dbReference type="GO" id="GO:0005975">
    <property type="term" value="P:carbohydrate metabolic process"/>
    <property type="evidence" value="ECO:0007669"/>
    <property type="project" value="InterPro"/>
</dbReference>
<protein>
    <recommendedName>
        <fullName evidence="13">Polygalacturonase</fullName>
    </recommendedName>
</protein>
<evidence type="ECO:0000256" key="10">
    <source>
        <dbReference type="SAM" id="SignalP"/>
    </source>
</evidence>
<evidence type="ECO:0000313" key="12">
    <source>
        <dbReference type="Proteomes" id="UP001229421"/>
    </source>
</evidence>
<dbReference type="AlphaFoldDB" id="A0AAD8P9A5"/>
<keyword evidence="12" id="KW-1185">Reference proteome</keyword>
<comment type="similarity">
    <text evidence="2 9">Belongs to the glycosyl hydrolase 28 family.</text>
</comment>
<keyword evidence="4" id="KW-0964">Secreted</keyword>
<keyword evidence="5 9" id="KW-0378">Hydrolase</keyword>